<feature type="transmembrane region" description="Helical" evidence="1">
    <location>
        <begin position="60"/>
        <end position="86"/>
    </location>
</feature>
<evidence type="ECO:0000313" key="2">
    <source>
        <dbReference type="EMBL" id="MPL81540.1"/>
    </source>
</evidence>
<sequence>MVSNRTLSRAGLLLALTLLFQSLRMIIPLPPFLSMFIIGTLVNACLIIAARTVGIKPAAVIAVLAPIIAYFQQLLVLPVFIIPVAIGNVTYITLFKTGIKKGPLKALLAAALAKASILYLCFQYIMLIVEFPSPVAKGIMMIMSWPQFVTALLGGLVAIYVIRRLSLPNRE</sequence>
<feature type="transmembrane region" description="Helical" evidence="1">
    <location>
        <begin position="106"/>
        <end position="127"/>
    </location>
</feature>
<accession>A0A644UR67</accession>
<reference evidence="2" key="1">
    <citation type="submission" date="2019-08" db="EMBL/GenBank/DDBJ databases">
        <authorList>
            <person name="Kucharzyk K."/>
            <person name="Murdoch R.W."/>
            <person name="Higgins S."/>
            <person name="Loffler F."/>
        </authorList>
    </citation>
    <scope>NUCLEOTIDE SEQUENCE</scope>
</reference>
<comment type="caution">
    <text evidence="2">The sequence shown here is derived from an EMBL/GenBank/DDBJ whole genome shotgun (WGS) entry which is preliminary data.</text>
</comment>
<gene>
    <name evidence="2" type="ORF">SDC9_27468</name>
</gene>
<dbReference type="EMBL" id="VSSQ01000151">
    <property type="protein sequence ID" value="MPL81540.1"/>
    <property type="molecule type" value="Genomic_DNA"/>
</dbReference>
<protein>
    <recommendedName>
        <fullName evidence="3">ECF transporter S component</fullName>
    </recommendedName>
</protein>
<keyword evidence="1" id="KW-1133">Transmembrane helix</keyword>
<organism evidence="2">
    <name type="scientific">bioreactor metagenome</name>
    <dbReference type="NCBI Taxonomy" id="1076179"/>
    <lineage>
        <taxon>unclassified sequences</taxon>
        <taxon>metagenomes</taxon>
        <taxon>ecological metagenomes</taxon>
    </lineage>
</organism>
<name>A0A644UR67_9ZZZZ</name>
<evidence type="ECO:0000256" key="1">
    <source>
        <dbReference type="SAM" id="Phobius"/>
    </source>
</evidence>
<evidence type="ECO:0008006" key="3">
    <source>
        <dbReference type="Google" id="ProtNLM"/>
    </source>
</evidence>
<proteinExistence type="predicted"/>
<keyword evidence="1" id="KW-0812">Transmembrane</keyword>
<feature type="transmembrane region" description="Helical" evidence="1">
    <location>
        <begin position="139"/>
        <end position="162"/>
    </location>
</feature>
<dbReference type="AlphaFoldDB" id="A0A644UR67"/>
<keyword evidence="1" id="KW-0472">Membrane</keyword>